<dbReference type="EMBL" id="CATQJL010000001">
    <property type="protein sequence ID" value="CAJ0591801.1"/>
    <property type="molecule type" value="Genomic_DNA"/>
</dbReference>
<name>A0AA36GJC1_CYLNA</name>
<dbReference type="PANTHER" id="PTHR16089">
    <property type="entry name" value="REST COREPRESSOR COREST PROTEIN-RELATED"/>
    <property type="match status" value="1"/>
</dbReference>
<dbReference type="PROSITE" id="PS51156">
    <property type="entry name" value="ELM2"/>
    <property type="match status" value="1"/>
</dbReference>
<evidence type="ECO:0000256" key="7">
    <source>
        <dbReference type="ARBA" id="ARBA00023125"/>
    </source>
</evidence>
<keyword evidence="4 10" id="KW-0863">Zinc-finger</keyword>
<evidence type="ECO:0000256" key="3">
    <source>
        <dbReference type="ARBA" id="ARBA00022723"/>
    </source>
</evidence>
<evidence type="ECO:0000256" key="10">
    <source>
        <dbReference type="PROSITE-ProRule" id="PRU00042"/>
    </source>
</evidence>
<dbReference type="PANTHER" id="PTHR16089:SF40">
    <property type="entry name" value="SUPPRESSOR OF ACTIVATED EGL-4 PROTEIN 1"/>
    <property type="match status" value="1"/>
</dbReference>
<dbReference type="PROSITE" id="PS00028">
    <property type="entry name" value="ZINC_FINGER_C2H2_1"/>
    <property type="match status" value="1"/>
</dbReference>
<comment type="subcellular location">
    <subcellularLocation>
        <location evidence="1">Nucleus</location>
    </subcellularLocation>
</comment>
<sequence length="940" mass="104036">MLAQNEDHENAVRSGCLRQAFAVVASTSDWNAPPRRRSISTVCGPSQSELNQFYAHFFPEKEVPQQYGSYTASYANQAQQHNIYFGQQQQQRCPDNPTPPVYDPGRFSPPQLDTPPPPILSSQEQDFNVGMFTSFEKHNNNCWNNAGKANNQSMMRKFSVAADFFTPPETRHPDGSRSTITQSMLGYHPMPMDSMNNTQWSKPFQHPVSIPQQMPIPSTTLPQRKVSMTSLDAAVASPPFELKVQPDECHMERNHAQMISPQNIVTPTAQIKLEDPPGMEVDPSSESSDRPLITSIQHKPYQGKKHPNIATRKASVMAQKSQLRSPRFVDQILGAQPRSVHPYTPPPILTPMRNGSGLFWQIAKNLGHPGQAAPSTCGRGGDAHNGHAPAEEQDMNDDSPGLRIVDEGAGPSDPNTESSDVTMSSTNENGHPARKNGFICSQSSFADELEELRKISYASTASSTRSAEEILRKHSMDPDEYLRKASCISDCYYDMPIDTRPKMSDAIPHINIGREYQARVRKWNDRKIHASELEAIEDRDEIVFSSDILRDIEKDQIEAFELLACSQAIPRPGRNKELALHLLMENKGNIEAAVADLLRSDTLDWEQYQIIYGSSYLDSTLWTPEEVNAFQDAIYKTEKDFHQVAQELPGKTVRECVEFYYTWKKACPDDYRKLRNLRRKRQLLELNLQQMEEGEPPKKISEDEVVSSDAESDATAPSYCGQDPFEYRGRTGSFLSQSGGICVSPLREPVSASLSQSLLGLRPSPPLKDLSGLQRNYQPSAPRTQPHASASSKKGAQPSADGFFHCRLCDKCFEKVKSLNAHMKSHAMKARAEAEAKAQVDAQLAAQTNPFQNGHLNLTGLTTSLQGVSPSLQGVSPSLPGVSPSLGVSTALQSVTNTAATGLALQQGLPHSLLSPQGIGLPHPRPQHPLLSQVHSAIIH</sequence>
<evidence type="ECO:0000313" key="16">
    <source>
        <dbReference type="Proteomes" id="UP001176961"/>
    </source>
</evidence>
<evidence type="ECO:0000313" key="15">
    <source>
        <dbReference type="EMBL" id="CAJ0591801.1"/>
    </source>
</evidence>
<keyword evidence="16" id="KW-1185">Reference proteome</keyword>
<dbReference type="GO" id="GO:0005667">
    <property type="term" value="C:transcription regulator complex"/>
    <property type="evidence" value="ECO:0007669"/>
    <property type="project" value="TreeGrafter"/>
</dbReference>
<comment type="caution">
    <text evidence="15">The sequence shown here is derived from an EMBL/GenBank/DDBJ whole genome shotgun (WGS) entry which is preliminary data.</text>
</comment>
<dbReference type="GO" id="GO:0008270">
    <property type="term" value="F:zinc ion binding"/>
    <property type="evidence" value="ECO:0007669"/>
    <property type="project" value="UniProtKB-KW"/>
</dbReference>
<keyword evidence="3" id="KW-0479">Metal-binding</keyword>
<feature type="region of interest" description="Disordered" evidence="11">
    <location>
        <begin position="688"/>
        <end position="722"/>
    </location>
</feature>
<dbReference type="InterPro" id="IPR013087">
    <property type="entry name" value="Znf_C2H2_type"/>
</dbReference>
<feature type="region of interest" description="Disordered" evidence="11">
    <location>
        <begin position="370"/>
        <end position="436"/>
    </location>
</feature>
<evidence type="ECO:0000256" key="8">
    <source>
        <dbReference type="ARBA" id="ARBA00023163"/>
    </source>
</evidence>
<evidence type="ECO:0000256" key="2">
    <source>
        <dbReference type="ARBA" id="ARBA00022491"/>
    </source>
</evidence>
<dbReference type="Proteomes" id="UP001176961">
    <property type="component" value="Unassembled WGS sequence"/>
</dbReference>
<evidence type="ECO:0000256" key="5">
    <source>
        <dbReference type="ARBA" id="ARBA00022833"/>
    </source>
</evidence>
<dbReference type="PROSITE" id="PS50157">
    <property type="entry name" value="ZINC_FINGER_C2H2_2"/>
    <property type="match status" value="1"/>
</dbReference>
<dbReference type="SMART" id="SM01189">
    <property type="entry name" value="ELM2"/>
    <property type="match status" value="1"/>
</dbReference>
<dbReference type="GO" id="GO:0003677">
    <property type="term" value="F:DNA binding"/>
    <property type="evidence" value="ECO:0007669"/>
    <property type="project" value="UniProtKB-KW"/>
</dbReference>
<evidence type="ECO:0000256" key="6">
    <source>
        <dbReference type="ARBA" id="ARBA00023015"/>
    </source>
</evidence>
<dbReference type="InterPro" id="IPR017884">
    <property type="entry name" value="SANT_dom"/>
</dbReference>
<dbReference type="PROSITE" id="PS51293">
    <property type="entry name" value="SANT"/>
    <property type="match status" value="1"/>
</dbReference>
<feature type="region of interest" description="Disordered" evidence="11">
    <location>
        <begin position="758"/>
        <end position="796"/>
    </location>
</feature>
<keyword evidence="8" id="KW-0804">Transcription</keyword>
<gene>
    <name evidence="15" type="ORF">CYNAS_LOCUS3784</name>
</gene>
<evidence type="ECO:0000259" key="14">
    <source>
        <dbReference type="PROSITE" id="PS51293"/>
    </source>
</evidence>
<dbReference type="InterPro" id="IPR000949">
    <property type="entry name" value="ELM2_dom"/>
</dbReference>
<keyword evidence="7" id="KW-0238">DNA-binding</keyword>
<keyword evidence="9" id="KW-0539">Nucleus</keyword>
<feature type="compositionally biased region" description="Polar residues" evidence="11">
    <location>
        <begin position="773"/>
        <end position="794"/>
    </location>
</feature>
<keyword evidence="6" id="KW-0805">Transcription regulation</keyword>
<feature type="domain" description="C2H2-type" evidence="12">
    <location>
        <begin position="804"/>
        <end position="831"/>
    </location>
</feature>
<feature type="region of interest" description="Disordered" evidence="11">
    <location>
        <begin position="87"/>
        <end position="110"/>
    </location>
</feature>
<evidence type="ECO:0000259" key="13">
    <source>
        <dbReference type="PROSITE" id="PS51156"/>
    </source>
</evidence>
<dbReference type="AlphaFoldDB" id="A0AA36GJC1"/>
<feature type="compositionally biased region" description="Acidic residues" evidence="11">
    <location>
        <begin position="703"/>
        <end position="712"/>
    </location>
</feature>
<feature type="domain" description="ELM2" evidence="13">
    <location>
        <begin position="508"/>
        <end position="601"/>
    </location>
</feature>
<protein>
    <submittedName>
        <fullName evidence="15">Uncharacterized protein</fullName>
    </submittedName>
</protein>
<reference evidence="15" key="1">
    <citation type="submission" date="2023-07" db="EMBL/GenBank/DDBJ databases">
        <authorList>
            <consortium name="CYATHOMIX"/>
        </authorList>
    </citation>
    <scope>NUCLEOTIDE SEQUENCE</scope>
    <source>
        <strain evidence="15">N/A</strain>
    </source>
</reference>
<feature type="domain" description="SANT" evidence="14">
    <location>
        <begin position="617"/>
        <end position="668"/>
    </location>
</feature>
<dbReference type="InterPro" id="IPR009057">
    <property type="entry name" value="Homeodomain-like_sf"/>
</dbReference>
<feature type="compositionally biased region" description="Polar residues" evidence="11">
    <location>
        <begin position="413"/>
        <end position="429"/>
    </location>
</feature>
<dbReference type="GO" id="GO:0000118">
    <property type="term" value="C:histone deacetylase complex"/>
    <property type="evidence" value="ECO:0007669"/>
    <property type="project" value="TreeGrafter"/>
</dbReference>
<dbReference type="GO" id="GO:0006357">
    <property type="term" value="P:regulation of transcription by RNA polymerase II"/>
    <property type="evidence" value="ECO:0007669"/>
    <property type="project" value="TreeGrafter"/>
</dbReference>
<evidence type="ECO:0000256" key="4">
    <source>
        <dbReference type="ARBA" id="ARBA00022771"/>
    </source>
</evidence>
<organism evidence="15 16">
    <name type="scientific">Cylicocyclus nassatus</name>
    <name type="common">Nematode worm</name>
    <dbReference type="NCBI Taxonomy" id="53992"/>
    <lineage>
        <taxon>Eukaryota</taxon>
        <taxon>Metazoa</taxon>
        <taxon>Ecdysozoa</taxon>
        <taxon>Nematoda</taxon>
        <taxon>Chromadorea</taxon>
        <taxon>Rhabditida</taxon>
        <taxon>Rhabditina</taxon>
        <taxon>Rhabditomorpha</taxon>
        <taxon>Strongyloidea</taxon>
        <taxon>Strongylidae</taxon>
        <taxon>Cylicocyclus</taxon>
    </lineage>
</organism>
<dbReference type="GO" id="GO:0003714">
    <property type="term" value="F:transcription corepressor activity"/>
    <property type="evidence" value="ECO:0007669"/>
    <property type="project" value="TreeGrafter"/>
</dbReference>
<evidence type="ECO:0000256" key="9">
    <source>
        <dbReference type="ARBA" id="ARBA00023242"/>
    </source>
</evidence>
<keyword evidence="2" id="KW-0678">Repressor</keyword>
<dbReference type="FunFam" id="1.10.10.60:FF:000012">
    <property type="entry name" value="Metastasis-associated 1 family, member 3"/>
    <property type="match status" value="1"/>
</dbReference>
<proteinExistence type="predicted"/>
<evidence type="ECO:0000259" key="12">
    <source>
        <dbReference type="PROSITE" id="PS50157"/>
    </source>
</evidence>
<dbReference type="InterPro" id="IPR051066">
    <property type="entry name" value="Trans_reg/Corepressor"/>
</dbReference>
<dbReference type="InterPro" id="IPR001005">
    <property type="entry name" value="SANT/Myb"/>
</dbReference>
<dbReference type="SMART" id="SM00717">
    <property type="entry name" value="SANT"/>
    <property type="match status" value="1"/>
</dbReference>
<accession>A0AA36GJC1</accession>
<dbReference type="Gene3D" id="1.10.10.60">
    <property type="entry name" value="Homeodomain-like"/>
    <property type="match status" value="1"/>
</dbReference>
<dbReference type="Pfam" id="PF00249">
    <property type="entry name" value="Myb_DNA-binding"/>
    <property type="match status" value="1"/>
</dbReference>
<keyword evidence="5" id="KW-0862">Zinc</keyword>
<evidence type="ECO:0000256" key="1">
    <source>
        <dbReference type="ARBA" id="ARBA00004123"/>
    </source>
</evidence>
<evidence type="ECO:0000256" key="11">
    <source>
        <dbReference type="SAM" id="MobiDB-lite"/>
    </source>
</evidence>
<dbReference type="SUPFAM" id="SSF46689">
    <property type="entry name" value="Homeodomain-like"/>
    <property type="match status" value="1"/>
</dbReference>